<dbReference type="Gene3D" id="1.25.40.20">
    <property type="entry name" value="Ankyrin repeat-containing domain"/>
    <property type="match status" value="2"/>
</dbReference>
<dbReference type="SMART" id="SM00248">
    <property type="entry name" value="ANK"/>
    <property type="match status" value="5"/>
</dbReference>
<evidence type="ECO:0000256" key="3">
    <source>
        <dbReference type="ARBA" id="ARBA00022737"/>
    </source>
</evidence>
<dbReference type="EMBL" id="RRYP01002852">
    <property type="protein sequence ID" value="TNV84369.1"/>
    <property type="molecule type" value="Genomic_DNA"/>
</dbReference>
<feature type="domain" description="Palmitoyltransferase DHHC" evidence="10">
    <location>
        <begin position="385"/>
        <end position="519"/>
    </location>
</feature>
<name>A0A8J8P227_HALGN</name>
<evidence type="ECO:0000256" key="8">
    <source>
        <dbReference type="RuleBase" id="RU079119"/>
    </source>
</evidence>
<feature type="repeat" description="ANK" evidence="7">
    <location>
        <begin position="122"/>
        <end position="154"/>
    </location>
</feature>
<proteinExistence type="inferred from homology"/>
<dbReference type="GO" id="GO:0019706">
    <property type="term" value="F:protein-cysteine S-palmitoyltransferase activity"/>
    <property type="evidence" value="ECO:0007669"/>
    <property type="project" value="UniProtKB-EC"/>
</dbReference>
<evidence type="ECO:0000256" key="6">
    <source>
        <dbReference type="ARBA" id="ARBA00023136"/>
    </source>
</evidence>
<evidence type="ECO:0000256" key="2">
    <source>
        <dbReference type="ARBA" id="ARBA00022692"/>
    </source>
</evidence>
<reference evidence="11" key="1">
    <citation type="submission" date="2019-06" db="EMBL/GenBank/DDBJ databases">
        <authorList>
            <person name="Zheng W."/>
        </authorList>
    </citation>
    <scope>NUCLEOTIDE SEQUENCE</scope>
    <source>
        <strain evidence="11">QDHG01</strain>
    </source>
</reference>
<evidence type="ECO:0000259" key="10">
    <source>
        <dbReference type="Pfam" id="PF01529"/>
    </source>
</evidence>
<keyword evidence="8" id="KW-0012">Acyltransferase</keyword>
<dbReference type="PROSITE" id="PS50297">
    <property type="entry name" value="ANK_REP_REGION"/>
    <property type="match status" value="2"/>
</dbReference>
<evidence type="ECO:0000256" key="5">
    <source>
        <dbReference type="ARBA" id="ARBA00023043"/>
    </source>
</evidence>
<keyword evidence="8" id="KW-0808">Transferase</keyword>
<feature type="region of interest" description="Disordered" evidence="9">
    <location>
        <begin position="520"/>
        <end position="556"/>
    </location>
</feature>
<dbReference type="PANTHER" id="PTHR24161">
    <property type="entry name" value="ANK_REP_REGION DOMAIN-CONTAINING PROTEIN-RELATED"/>
    <property type="match status" value="1"/>
</dbReference>
<comment type="domain">
    <text evidence="8">The DHHC domain is required for palmitoyltransferase activity.</text>
</comment>
<dbReference type="Pfam" id="PF01529">
    <property type="entry name" value="DHHC"/>
    <property type="match status" value="1"/>
</dbReference>
<comment type="similarity">
    <text evidence="8">Belongs to the DHHC palmitoyltransferase family.</text>
</comment>
<comment type="caution">
    <text evidence="11">The sequence shown here is derived from an EMBL/GenBank/DDBJ whole genome shotgun (WGS) entry which is preliminary data.</text>
</comment>
<feature type="compositionally biased region" description="Low complexity" evidence="9">
    <location>
        <begin position="525"/>
        <end position="544"/>
    </location>
</feature>
<dbReference type="AlphaFoldDB" id="A0A8J8P227"/>
<dbReference type="InterPro" id="IPR002110">
    <property type="entry name" value="Ankyrin_rpt"/>
</dbReference>
<sequence>MQQRQADYFAEIFKALSSNNLENLRLILSKPIGIRESIEIVNERDPESGKTALMFAVFNDSIEMCQEILDFFIRHFIEQKKTRYLRKLRGVDELKVSEIDEIEKSCKKVIENWVNIKNDKDQDFTALHYAAYLGNAKTIHFLMDHFADPSVKSSKGLSVLHLAAQNNQVYPLVYFKEHYSAQLSIINQDQDGSNPLHWACYQNSDTAIYYLLAWSEHQKISNFINAQQSDGQTALHLAVQSADKFISLHPIKELLRMGSDREIRDLKGKKAQDYIEKNTSETVQEDLHHIFSKEPSCGFSLFDSPLSKQRPSHRKQSIFLALMIAAFTLLVVFVLPYFQSKILAVSIIVLFLMTNSLFFFACRQDPGWLKQPKEVMFSQVVEQMNPRALCPYCEVICTKESSHCYICNKCVERFDHHCQWINNCVGIRNQNTFFMFLITLMLYLIVVLYGCLDNFSLHQTIEKVYIVKYEGIHIDNKDVYLGSVIFILIMDVFFVIPLTQLVYTQTLNYLMNQTTSMRFSKHTKQTSSPGQSQQESGSNEGSAGKSYQENGSRGQVIYDDEENKDFSRELYSSTQSPQLNTLRTPLIHQGTPIVSRRSPTPAHVSENQKRHTASKRSKRQPKNKANIKSKINPNERSLQNCLQMCQLKQTYATPDQHGIMRNPFLSTQRQEDRVKSHLQSLLSPLANIPFKQSDSIVTPNFKHQLSRSFNNSLASKSAVSAIGQQH</sequence>
<dbReference type="PROSITE" id="PS50088">
    <property type="entry name" value="ANK_REPEAT"/>
    <property type="match status" value="2"/>
</dbReference>
<dbReference type="OrthoDB" id="163438at2759"/>
<protein>
    <recommendedName>
        <fullName evidence="8">Palmitoyltransferase</fullName>
        <ecNumber evidence="8">2.3.1.225</ecNumber>
    </recommendedName>
</protein>
<dbReference type="InterPro" id="IPR036770">
    <property type="entry name" value="Ankyrin_rpt-contain_sf"/>
</dbReference>
<evidence type="ECO:0000313" key="12">
    <source>
        <dbReference type="Proteomes" id="UP000785679"/>
    </source>
</evidence>
<dbReference type="PROSITE" id="PS50216">
    <property type="entry name" value="DHHC"/>
    <property type="match status" value="1"/>
</dbReference>
<feature type="region of interest" description="Disordered" evidence="9">
    <location>
        <begin position="570"/>
        <end position="629"/>
    </location>
</feature>
<feature type="compositionally biased region" description="Basic residues" evidence="9">
    <location>
        <begin position="610"/>
        <end position="627"/>
    </location>
</feature>
<keyword evidence="12" id="KW-1185">Reference proteome</keyword>
<evidence type="ECO:0000256" key="7">
    <source>
        <dbReference type="PROSITE-ProRule" id="PRU00023"/>
    </source>
</evidence>
<dbReference type="SUPFAM" id="SSF48403">
    <property type="entry name" value="Ankyrin repeat"/>
    <property type="match status" value="1"/>
</dbReference>
<dbReference type="PANTHER" id="PTHR24161:SF85">
    <property type="entry name" value="PALMITOYLTRANSFERASE HIP14"/>
    <property type="match status" value="1"/>
</dbReference>
<keyword evidence="4 8" id="KW-1133">Transmembrane helix</keyword>
<accession>A0A8J8P227</accession>
<comment type="catalytic activity">
    <reaction evidence="8">
        <text>L-cysteinyl-[protein] + hexadecanoyl-CoA = S-hexadecanoyl-L-cysteinyl-[protein] + CoA</text>
        <dbReference type="Rhea" id="RHEA:36683"/>
        <dbReference type="Rhea" id="RHEA-COMP:10131"/>
        <dbReference type="Rhea" id="RHEA-COMP:11032"/>
        <dbReference type="ChEBI" id="CHEBI:29950"/>
        <dbReference type="ChEBI" id="CHEBI:57287"/>
        <dbReference type="ChEBI" id="CHEBI:57379"/>
        <dbReference type="ChEBI" id="CHEBI:74151"/>
        <dbReference type="EC" id="2.3.1.225"/>
    </reaction>
</comment>
<evidence type="ECO:0000313" key="11">
    <source>
        <dbReference type="EMBL" id="TNV84369.1"/>
    </source>
</evidence>
<feature type="repeat" description="ANK" evidence="7">
    <location>
        <begin position="230"/>
        <end position="266"/>
    </location>
</feature>
<comment type="subcellular location">
    <subcellularLocation>
        <location evidence="1">Membrane</location>
        <topology evidence="1">Multi-pass membrane protein</topology>
    </subcellularLocation>
</comment>
<evidence type="ECO:0000256" key="4">
    <source>
        <dbReference type="ARBA" id="ARBA00022989"/>
    </source>
</evidence>
<organism evidence="11 12">
    <name type="scientific">Halteria grandinella</name>
    <dbReference type="NCBI Taxonomy" id="5974"/>
    <lineage>
        <taxon>Eukaryota</taxon>
        <taxon>Sar</taxon>
        <taxon>Alveolata</taxon>
        <taxon>Ciliophora</taxon>
        <taxon>Intramacronucleata</taxon>
        <taxon>Spirotrichea</taxon>
        <taxon>Stichotrichia</taxon>
        <taxon>Sporadotrichida</taxon>
        <taxon>Halteriidae</taxon>
        <taxon>Halteria</taxon>
    </lineage>
</organism>
<dbReference type="Proteomes" id="UP000785679">
    <property type="component" value="Unassembled WGS sequence"/>
</dbReference>
<dbReference type="EC" id="2.3.1.225" evidence="8"/>
<keyword evidence="2 8" id="KW-0812">Transmembrane</keyword>
<dbReference type="GO" id="GO:0016020">
    <property type="term" value="C:membrane"/>
    <property type="evidence" value="ECO:0007669"/>
    <property type="project" value="UniProtKB-SubCell"/>
</dbReference>
<feature type="transmembrane region" description="Helical" evidence="8">
    <location>
        <begin position="479"/>
        <end position="503"/>
    </location>
</feature>
<feature type="transmembrane region" description="Helical" evidence="8">
    <location>
        <begin position="342"/>
        <end position="362"/>
    </location>
</feature>
<gene>
    <name evidence="11" type="ORF">FGO68_gene13690</name>
</gene>
<dbReference type="InterPro" id="IPR001594">
    <property type="entry name" value="Palmitoyltrfase_DHHC"/>
</dbReference>
<feature type="transmembrane region" description="Helical" evidence="8">
    <location>
        <begin position="318"/>
        <end position="336"/>
    </location>
</feature>
<dbReference type="Pfam" id="PF00023">
    <property type="entry name" value="Ank"/>
    <property type="match status" value="1"/>
</dbReference>
<feature type="compositionally biased region" description="Polar residues" evidence="9">
    <location>
        <begin position="570"/>
        <end position="583"/>
    </location>
</feature>
<evidence type="ECO:0000256" key="9">
    <source>
        <dbReference type="SAM" id="MobiDB-lite"/>
    </source>
</evidence>
<keyword evidence="6 8" id="KW-0472">Membrane</keyword>
<dbReference type="Pfam" id="PF12796">
    <property type="entry name" value="Ank_2"/>
    <property type="match status" value="1"/>
</dbReference>
<keyword evidence="5 7" id="KW-0040">ANK repeat</keyword>
<evidence type="ECO:0000256" key="1">
    <source>
        <dbReference type="ARBA" id="ARBA00004141"/>
    </source>
</evidence>
<feature type="transmembrane region" description="Helical" evidence="8">
    <location>
        <begin position="433"/>
        <end position="450"/>
    </location>
</feature>
<keyword evidence="3" id="KW-0677">Repeat</keyword>